<evidence type="ECO:0000313" key="3">
    <source>
        <dbReference type="Proteomes" id="UP000320012"/>
    </source>
</evidence>
<accession>A0A9Q8JK24</accession>
<feature type="domain" description="Nitroreductase" evidence="1">
    <location>
        <begin position="171"/>
        <end position="222"/>
    </location>
</feature>
<dbReference type="InterPro" id="IPR000415">
    <property type="entry name" value="Nitroreductase-like"/>
</dbReference>
<reference evidence="2 3" key="1">
    <citation type="submission" date="2019-07" db="EMBL/GenBank/DDBJ databases">
        <title>Genome sequence of Weissella cibaria GK1.</title>
        <authorList>
            <person name="Choi H.-J."/>
        </authorList>
    </citation>
    <scope>NUCLEOTIDE SEQUENCE [LARGE SCALE GENOMIC DNA]</scope>
    <source>
        <strain evidence="2 3">GK1</strain>
    </source>
</reference>
<name>A0A9Q8JK24_9LACO</name>
<dbReference type="PANTHER" id="PTHR23026:SF123">
    <property type="entry name" value="NAD(P)H NITROREDUCTASE RV3131-RELATED"/>
    <property type="match status" value="1"/>
</dbReference>
<protein>
    <submittedName>
        <fullName evidence="2">Nitroreductase family protein</fullName>
    </submittedName>
</protein>
<proteinExistence type="predicted"/>
<gene>
    <name evidence="2" type="ORF">FO435_10445</name>
</gene>
<dbReference type="InterPro" id="IPR029479">
    <property type="entry name" value="Nitroreductase"/>
</dbReference>
<sequence length="335" mass="38370">MNYQNIDSKIKEILPKPVSRAVHQSVVDRRLHREYNQDLRRYRDNALIGPKVPSPKNLLGIITFKTHSVEKGLSHQHFRPGFGKDTSLRELSYYLDSYRELGYDISNPFIQNAVSVLKEYKQKHLSLHEEIGWFDERFKYWLQGDNPRTAGAMQLVHSDATGKNFRQLSGERYSVREFSDKPINLEDLMDAVSIAMKTPSVCNRSPWAVKIINDKQVMQDLLRIQGGFGGYDMPDKLMLITVHTSYFNGLGERNQPFIEGGLFTMSFLYALEFKNIAAVALNAMFTNNKTEQTKKMLGLDDDEVLITFVAAGQFTENELVAKSFRPEPSSIVDVF</sequence>
<comment type="caution">
    <text evidence="2">The sequence shown here is derived from an EMBL/GenBank/DDBJ whole genome shotgun (WGS) entry which is preliminary data.</text>
</comment>
<organism evidence="2 3">
    <name type="scientific">Weissella cibaria</name>
    <dbReference type="NCBI Taxonomy" id="137591"/>
    <lineage>
        <taxon>Bacteria</taxon>
        <taxon>Bacillati</taxon>
        <taxon>Bacillota</taxon>
        <taxon>Bacilli</taxon>
        <taxon>Lactobacillales</taxon>
        <taxon>Lactobacillaceae</taxon>
        <taxon>Weissella</taxon>
    </lineage>
</organism>
<evidence type="ECO:0000259" key="1">
    <source>
        <dbReference type="Pfam" id="PF00881"/>
    </source>
</evidence>
<dbReference type="PANTHER" id="PTHR23026">
    <property type="entry name" value="NADPH NITROREDUCTASE"/>
    <property type="match status" value="1"/>
</dbReference>
<dbReference type="Pfam" id="PF00881">
    <property type="entry name" value="Nitroreductase"/>
    <property type="match status" value="1"/>
</dbReference>
<dbReference type="EMBL" id="VNHC01000002">
    <property type="protein sequence ID" value="TVV28267.1"/>
    <property type="molecule type" value="Genomic_DNA"/>
</dbReference>
<dbReference type="SUPFAM" id="SSF55469">
    <property type="entry name" value="FMN-dependent nitroreductase-like"/>
    <property type="match status" value="1"/>
</dbReference>
<dbReference type="Proteomes" id="UP000320012">
    <property type="component" value="Unassembled WGS sequence"/>
</dbReference>
<evidence type="ECO:0000313" key="2">
    <source>
        <dbReference type="EMBL" id="TVV28267.1"/>
    </source>
</evidence>
<dbReference type="InterPro" id="IPR050627">
    <property type="entry name" value="Nitroreductase/BluB"/>
</dbReference>
<dbReference type="AlphaFoldDB" id="A0A9Q8JK24"/>
<dbReference type="Gene3D" id="3.40.109.10">
    <property type="entry name" value="NADH Oxidase"/>
    <property type="match status" value="1"/>
</dbReference>
<dbReference type="GO" id="GO:0016491">
    <property type="term" value="F:oxidoreductase activity"/>
    <property type="evidence" value="ECO:0007669"/>
    <property type="project" value="InterPro"/>
</dbReference>
<dbReference type="RefSeq" id="WP_145464517.1">
    <property type="nucleotide sequence ID" value="NZ_VNHC01000002.1"/>
</dbReference>